<dbReference type="SUPFAM" id="SSF69360">
    <property type="entry name" value="Cell wall binding repeat"/>
    <property type="match status" value="1"/>
</dbReference>
<name>A0A0R1VFU4_9LACO</name>
<evidence type="ECO:0000313" key="4">
    <source>
        <dbReference type="Proteomes" id="UP000051451"/>
    </source>
</evidence>
<dbReference type="InterPro" id="IPR018337">
    <property type="entry name" value="Cell_wall/Cho-bd_repeat"/>
</dbReference>
<dbReference type="Gene3D" id="2.10.270.10">
    <property type="entry name" value="Cholin Binding"/>
    <property type="match status" value="1"/>
</dbReference>
<keyword evidence="4" id="KW-1185">Reference proteome</keyword>
<dbReference type="Proteomes" id="UP000051451">
    <property type="component" value="Unassembled WGS sequence"/>
</dbReference>
<keyword evidence="1" id="KW-0677">Repeat</keyword>
<proteinExistence type="predicted"/>
<gene>
    <name evidence="3" type="ORF">FC89_GL002320</name>
</gene>
<reference evidence="3 4" key="1">
    <citation type="journal article" date="2015" name="Genome Announc.">
        <title>Expanding the biotechnology potential of lactobacilli through comparative genomics of 213 strains and associated genera.</title>
        <authorList>
            <person name="Sun Z."/>
            <person name="Harris H.M."/>
            <person name="McCann A."/>
            <person name="Guo C."/>
            <person name="Argimon S."/>
            <person name="Zhang W."/>
            <person name="Yang X."/>
            <person name="Jeffery I.B."/>
            <person name="Cooney J.C."/>
            <person name="Kagawa T.F."/>
            <person name="Liu W."/>
            <person name="Song Y."/>
            <person name="Salvetti E."/>
            <person name="Wrobel A."/>
            <person name="Rasinkangas P."/>
            <person name="Parkhill J."/>
            <person name="Rea M.C."/>
            <person name="O'Sullivan O."/>
            <person name="Ritari J."/>
            <person name="Douillard F.P."/>
            <person name="Paul Ross R."/>
            <person name="Yang R."/>
            <person name="Briner A.E."/>
            <person name="Felis G.E."/>
            <person name="de Vos W.M."/>
            <person name="Barrangou R."/>
            <person name="Klaenhammer T.R."/>
            <person name="Caufield P.W."/>
            <person name="Cui Y."/>
            <person name="Zhang H."/>
            <person name="O'Toole P.W."/>
        </authorList>
    </citation>
    <scope>NUCLEOTIDE SEQUENCE [LARGE SCALE GENOMIC DNA]</scope>
    <source>
        <strain evidence="3 4">DSM 18630</strain>
    </source>
</reference>
<evidence type="ECO:0000313" key="3">
    <source>
        <dbReference type="EMBL" id="KRM04378.1"/>
    </source>
</evidence>
<dbReference type="Pfam" id="PF19127">
    <property type="entry name" value="Choline_bind_3"/>
    <property type="match status" value="1"/>
</dbReference>
<evidence type="ECO:0000256" key="1">
    <source>
        <dbReference type="ARBA" id="ARBA00022737"/>
    </source>
</evidence>
<feature type="compositionally biased region" description="Low complexity" evidence="2">
    <location>
        <begin position="254"/>
        <end position="270"/>
    </location>
</feature>
<dbReference type="Pfam" id="PF07554">
    <property type="entry name" value="FIVAR"/>
    <property type="match status" value="1"/>
</dbReference>
<dbReference type="EMBL" id="AZGB01000029">
    <property type="protein sequence ID" value="KRM04378.1"/>
    <property type="molecule type" value="Genomic_DNA"/>
</dbReference>
<evidence type="ECO:0000256" key="2">
    <source>
        <dbReference type="SAM" id="MobiDB-lite"/>
    </source>
</evidence>
<protein>
    <submittedName>
        <fullName evidence="3">Uncharacterized protein</fullName>
    </submittedName>
</protein>
<dbReference type="STRING" id="1423750.FC89_GL002320"/>
<dbReference type="AlphaFoldDB" id="A0A0R1VFU4"/>
<sequence>MNWYEFKNLIKSGVNEVNENKKKSTKKIITATAVTIGVTALTTMAPLAQVPGVTNHEPNTTIKAAAISKSQVALQYGTLKVAMKGPTGHVYPAGTQVVRHSSTGDSNSNFEENFFLAMVSTGPSPIGGMQPVVAGEINTQYVTITNTVVETVPSDETVILNNITEADYNNGGAFTPATQAQVDKTALNAAVSKAQGILNGDTSKYTDNSVNTMKTALSNAQSIAANSNTTQAQVDSAASTLNSAIKGLQDKPSNQNGQTNGNTPTNKNGQVNENGHWYLYKNGVKQTGMQTIPDQHKTVYYNSNGQMQYGQQKINGHWYLFDKPEQ</sequence>
<accession>A0A0R1VFU4</accession>
<feature type="region of interest" description="Disordered" evidence="2">
    <location>
        <begin position="247"/>
        <end position="273"/>
    </location>
</feature>
<dbReference type="PATRIC" id="fig|1423750.3.peg.2363"/>
<dbReference type="Gene3D" id="1.20.1270.90">
    <property type="entry name" value="AF1782-like"/>
    <property type="match status" value="1"/>
</dbReference>
<organism evidence="3 4">
    <name type="scientific">Liquorilactobacillus ghanensis DSM 18630</name>
    <dbReference type="NCBI Taxonomy" id="1423750"/>
    <lineage>
        <taxon>Bacteria</taxon>
        <taxon>Bacillati</taxon>
        <taxon>Bacillota</taxon>
        <taxon>Bacilli</taxon>
        <taxon>Lactobacillales</taxon>
        <taxon>Lactobacillaceae</taxon>
        <taxon>Liquorilactobacillus</taxon>
    </lineage>
</organism>
<comment type="caution">
    <text evidence="3">The sequence shown here is derived from an EMBL/GenBank/DDBJ whole genome shotgun (WGS) entry which is preliminary data.</text>
</comment>